<evidence type="ECO:0000313" key="2">
    <source>
        <dbReference type="Proteomes" id="UP000471640"/>
    </source>
</evidence>
<organism evidence="1 2">
    <name type="scientific">Thiorhodococcus mannitoliphagus</name>
    <dbReference type="NCBI Taxonomy" id="329406"/>
    <lineage>
        <taxon>Bacteria</taxon>
        <taxon>Pseudomonadati</taxon>
        <taxon>Pseudomonadota</taxon>
        <taxon>Gammaproteobacteria</taxon>
        <taxon>Chromatiales</taxon>
        <taxon>Chromatiaceae</taxon>
        <taxon>Thiorhodococcus</taxon>
    </lineage>
</organism>
<comment type="caution">
    <text evidence="1">The sequence shown here is derived from an EMBL/GenBank/DDBJ whole genome shotgun (WGS) entry which is preliminary data.</text>
</comment>
<reference evidence="2" key="1">
    <citation type="journal article" date="2020" name="Microbiol. Resour. Announc.">
        <title>Draft Genome Sequences of Thiorhodococcus mannitoliphagus and Thiorhodococcus minor, Purple Sulfur Photosynthetic Bacteria in the Gammaproteobacterial Family Chromatiaceae.</title>
        <authorList>
            <person name="Aviles F.A."/>
            <person name="Meyer T.E."/>
            <person name="Kyndt J.A."/>
        </authorList>
    </citation>
    <scope>NUCLEOTIDE SEQUENCE [LARGE SCALE GENOMIC DNA]</scope>
    <source>
        <strain evidence="2">DSM 18266</strain>
    </source>
</reference>
<proteinExistence type="predicted"/>
<dbReference type="AlphaFoldDB" id="A0A6P1E1N8"/>
<gene>
    <name evidence="1" type="ORF">G3480_26105</name>
</gene>
<evidence type="ECO:0000313" key="1">
    <source>
        <dbReference type="EMBL" id="NEX23700.1"/>
    </source>
</evidence>
<dbReference type="Proteomes" id="UP000471640">
    <property type="component" value="Unassembled WGS sequence"/>
</dbReference>
<sequence>MDYNHILEALNEASLFELYRLNVAIANQLDDPARIRNAKQALCVGQTVSWFDSGQNRLVEAHLLKINRTRAVVKNIGDGRRWTIPFYLINLDGQDAEIASTKRRGLDRNSVKVGDRVAFKDRNGHENFGEVVKLNQKSAAVLVGSVRWRVSYGLLESVIDGALGNEELALPGTWRQLEGASGEIEDAEIEEIPKDDD</sequence>
<accession>A0A6P1E1N8</accession>
<name>A0A6P1E1N8_9GAMM</name>
<protein>
    <submittedName>
        <fullName evidence="1">Uncharacterized protein</fullName>
    </submittedName>
</protein>
<reference evidence="1 2" key="2">
    <citation type="submission" date="2020-02" db="EMBL/GenBank/DDBJ databases">
        <title>Genome sequences of Thiorhodococcus mannitoliphagus and Thiorhodococcus minor, purple sulfur photosynthetic bacteria in the gammaproteobacterial family, Chromatiaceae.</title>
        <authorList>
            <person name="Aviles F.A."/>
            <person name="Meyer T.E."/>
            <person name="Kyndt J.A."/>
        </authorList>
    </citation>
    <scope>NUCLEOTIDE SEQUENCE [LARGE SCALE GENOMIC DNA]</scope>
    <source>
        <strain evidence="1 2">DSM 18266</strain>
    </source>
</reference>
<dbReference type="EMBL" id="JAAIJR010000279">
    <property type="protein sequence ID" value="NEX23700.1"/>
    <property type="molecule type" value="Genomic_DNA"/>
</dbReference>
<keyword evidence="2" id="KW-1185">Reference proteome</keyword>